<dbReference type="GO" id="GO:0046983">
    <property type="term" value="F:protein dimerization activity"/>
    <property type="evidence" value="ECO:0007669"/>
    <property type="project" value="InterPro"/>
</dbReference>
<dbReference type="InterPro" id="IPR003594">
    <property type="entry name" value="HATPase_dom"/>
</dbReference>
<accession>G5JMG0</accession>
<dbReference type="InterPro" id="IPR036890">
    <property type="entry name" value="HATPase_C_sf"/>
</dbReference>
<dbReference type="Gene3D" id="3.30.565.10">
    <property type="entry name" value="Histidine kinase-like ATPase, C-terminal domain"/>
    <property type="match status" value="1"/>
</dbReference>
<dbReference type="Proteomes" id="UP000004322">
    <property type="component" value="Unassembled WGS sequence"/>
</dbReference>
<dbReference type="Pfam" id="PF02518">
    <property type="entry name" value="HATPase_c"/>
    <property type="match status" value="1"/>
</dbReference>
<keyword evidence="6 14" id="KW-0812">Transmembrane</keyword>
<evidence type="ECO:0000256" key="14">
    <source>
        <dbReference type="SAM" id="Phobius"/>
    </source>
</evidence>
<gene>
    <name evidence="16" type="ORF">STRCR_0011</name>
</gene>
<dbReference type="SMART" id="SM00387">
    <property type="entry name" value="HATPase_c"/>
    <property type="match status" value="1"/>
</dbReference>
<reference evidence="16" key="1">
    <citation type="submission" date="2011-07" db="EMBL/GenBank/DDBJ databases">
        <authorList>
            <person name="Stanhope M.J."/>
            <person name="Durkin A.S."/>
            <person name="Hostetler J."/>
            <person name="Kim M."/>
            <person name="Radune D."/>
            <person name="Singh I."/>
            <person name="Town C.D."/>
        </authorList>
    </citation>
    <scope>NUCLEOTIDE SEQUENCE [LARGE SCALE GENOMIC DNA]</scope>
    <source>
        <strain evidence="16">HS-6</strain>
    </source>
</reference>
<keyword evidence="3 13" id="KW-1003">Cell membrane</keyword>
<evidence type="ECO:0000256" key="7">
    <source>
        <dbReference type="ARBA" id="ARBA00022741"/>
    </source>
</evidence>
<feature type="transmembrane region" description="Helical" evidence="14">
    <location>
        <begin position="7"/>
        <end position="25"/>
    </location>
</feature>
<keyword evidence="8 13" id="KW-0418">Kinase</keyword>
<evidence type="ECO:0000313" key="16">
    <source>
        <dbReference type="EMBL" id="EHI75247.1"/>
    </source>
</evidence>
<keyword evidence="9 13" id="KW-0067">ATP-binding</keyword>
<keyword evidence="12 13" id="KW-0472">Membrane</keyword>
<comment type="catalytic activity">
    <reaction evidence="1 13">
        <text>ATP + protein L-histidine = ADP + protein N-phospho-L-histidine.</text>
        <dbReference type="EC" id="2.7.13.3"/>
    </reaction>
</comment>
<dbReference type="GO" id="GO:0000155">
    <property type="term" value="F:phosphorelay sensor kinase activity"/>
    <property type="evidence" value="ECO:0007669"/>
    <property type="project" value="UniProtKB-UniRule"/>
</dbReference>
<feature type="domain" description="Histidine kinase" evidence="15">
    <location>
        <begin position="143"/>
        <end position="329"/>
    </location>
</feature>
<evidence type="ECO:0000256" key="4">
    <source>
        <dbReference type="ARBA" id="ARBA00022553"/>
    </source>
</evidence>
<feature type="transmembrane region" description="Helical" evidence="14">
    <location>
        <begin position="45"/>
        <end position="67"/>
    </location>
</feature>
<dbReference type="Gene3D" id="1.20.5.1930">
    <property type="match status" value="1"/>
</dbReference>
<evidence type="ECO:0000259" key="15">
    <source>
        <dbReference type="PROSITE" id="PS50109"/>
    </source>
</evidence>
<dbReference type="CDD" id="cd16917">
    <property type="entry name" value="HATPase_UhpB-NarQ-NarX-like"/>
    <property type="match status" value="1"/>
</dbReference>
<evidence type="ECO:0000256" key="10">
    <source>
        <dbReference type="ARBA" id="ARBA00022989"/>
    </source>
</evidence>
<dbReference type="AlphaFoldDB" id="G5JMG0"/>
<dbReference type="InterPro" id="IPR011712">
    <property type="entry name" value="Sig_transdc_His_kin_sub3_dim/P"/>
</dbReference>
<keyword evidence="17" id="KW-1185">Reference proteome</keyword>
<dbReference type="Pfam" id="PF07730">
    <property type="entry name" value="HisKA_3"/>
    <property type="match status" value="1"/>
</dbReference>
<dbReference type="InterPro" id="IPR050482">
    <property type="entry name" value="Sensor_HK_TwoCompSys"/>
</dbReference>
<comment type="subcellular location">
    <subcellularLocation>
        <location evidence="2 13">Cell membrane</location>
        <topology evidence="2 13">Multi-pass membrane protein</topology>
    </subcellularLocation>
</comment>
<protein>
    <recommendedName>
        <fullName evidence="13">Sensor histidine kinase</fullName>
        <ecNumber evidence="13">2.7.13.3</ecNumber>
    </recommendedName>
</protein>
<dbReference type="SUPFAM" id="SSF55874">
    <property type="entry name" value="ATPase domain of HSP90 chaperone/DNA topoisomerase II/histidine kinase"/>
    <property type="match status" value="1"/>
</dbReference>
<dbReference type="eggNOG" id="COG4585">
    <property type="taxonomic scope" value="Bacteria"/>
</dbReference>
<dbReference type="STRING" id="873449.STRCR_0011"/>
<dbReference type="EMBL" id="AEUV02000002">
    <property type="protein sequence ID" value="EHI75247.1"/>
    <property type="molecule type" value="Genomic_DNA"/>
</dbReference>
<evidence type="ECO:0000256" key="3">
    <source>
        <dbReference type="ARBA" id="ARBA00022475"/>
    </source>
</evidence>
<evidence type="ECO:0000256" key="12">
    <source>
        <dbReference type="ARBA" id="ARBA00023136"/>
    </source>
</evidence>
<keyword evidence="4" id="KW-0597">Phosphoprotein</keyword>
<evidence type="ECO:0000313" key="17">
    <source>
        <dbReference type="Proteomes" id="UP000004322"/>
    </source>
</evidence>
<proteinExistence type="predicted"/>
<evidence type="ECO:0000256" key="13">
    <source>
        <dbReference type="PIRNR" id="PIRNR037431"/>
    </source>
</evidence>
<dbReference type="EC" id="2.7.13.3" evidence="13"/>
<dbReference type="PIRSF" id="PIRSF037431">
    <property type="entry name" value="STHK_LiaS"/>
    <property type="match status" value="1"/>
</dbReference>
<comment type="caution">
    <text evidence="16">The sequence shown here is derived from an EMBL/GenBank/DDBJ whole genome shotgun (WGS) entry which is preliminary data.</text>
</comment>
<dbReference type="GO" id="GO:0005886">
    <property type="term" value="C:plasma membrane"/>
    <property type="evidence" value="ECO:0007669"/>
    <property type="project" value="UniProtKB-SubCell"/>
</dbReference>
<evidence type="ECO:0000256" key="2">
    <source>
        <dbReference type="ARBA" id="ARBA00004651"/>
    </source>
</evidence>
<evidence type="ECO:0000256" key="5">
    <source>
        <dbReference type="ARBA" id="ARBA00022679"/>
    </source>
</evidence>
<dbReference type="InterPro" id="IPR005467">
    <property type="entry name" value="His_kinase_dom"/>
</dbReference>
<dbReference type="PANTHER" id="PTHR24421:SF37">
    <property type="entry name" value="SENSOR HISTIDINE KINASE NARS"/>
    <property type="match status" value="1"/>
</dbReference>
<dbReference type="OrthoDB" id="9795828at2"/>
<keyword evidence="11 13" id="KW-0902">Two-component regulatory system</keyword>
<dbReference type="PANTHER" id="PTHR24421">
    <property type="entry name" value="NITRATE/NITRITE SENSOR PROTEIN NARX-RELATED"/>
    <property type="match status" value="1"/>
</dbReference>
<keyword evidence="7 13" id="KW-0547">Nucleotide-binding</keyword>
<dbReference type="PROSITE" id="PS50109">
    <property type="entry name" value="HIS_KIN"/>
    <property type="match status" value="1"/>
</dbReference>
<evidence type="ECO:0000256" key="6">
    <source>
        <dbReference type="ARBA" id="ARBA00022692"/>
    </source>
</evidence>
<evidence type="ECO:0000256" key="1">
    <source>
        <dbReference type="ARBA" id="ARBA00000085"/>
    </source>
</evidence>
<name>G5JMG0_STRCG</name>
<organism evidence="16 17">
    <name type="scientific">Streptococcus criceti HS-6</name>
    <dbReference type="NCBI Taxonomy" id="873449"/>
    <lineage>
        <taxon>Bacteria</taxon>
        <taxon>Bacillati</taxon>
        <taxon>Bacillota</taxon>
        <taxon>Bacilli</taxon>
        <taxon>Lactobacillales</taxon>
        <taxon>Streptococcaceae</taxon>
        <taxon>Streptococcus</taxon>
    </lineage>
</organism>
<sequence length="345" mass="39677">MKRNDFLLIFLYVCVTVGFIIFIIFDSLNLDARLVFADPRVLEQFIFSVTLLMFSVSFLLILVWLVVDDNSKRHLNKSLRRIINNQAVGKQPESEVGKNIERLSKQMSRITANLQKTENAYISNSRTIVTQERKRIARDLHDTVSQELFASSMMLSGVAQNLDNLNKDKLREQLNLIETTLISAQNDLRIMLLHLRPTELQDRTLSEGISMLLKELKDKSNIETVFNEEVDQLPKVIEDNLFRIAQEFISNTLKHAHASRLEVYLYQIENEVQFKMIDNGQGFDVDASRELSYGLKNIQDRVDDLAGTVTMLSSKGKGVSMDIRLPILDDYDEEEKVEDENDGKD</sequence>
<dbReference type="InterPro" id="IPR017202">
    <property type="entry name" value="LiaS/VraS"/>
</dbReference>
<evidence type="ECO:0000256" key="9">
    <source>
        <dbReference type="ARBA" id="ARBA00022840"/>
    </source>
</evidence>
<dbReference type="GO" id="GO:0005524">
    <property type="term" value="F:ATP binding"/>
    <property type="evidence" value="ECO:0007669"/>
    <property type="project" value="UniProtKB-UniRule"/>
</dbReference>
<evidence type="ECO:0000256" key="8">
    <source>
        <dbReference type="ARBA" id="ARBA00022777"/>
    </source>
</evidence>
<keyword evidence="5 13" id="KW-0808">Transferase</keyword>
<dbReference type="RefSeq" id="WP_004229492.1">
    <property type="nucleotide sequence ID" value="NZ_AEUV02000002.1"/>
</dbReference>
<keyword evidence="10 14" id="KW-1133">Transmembrane helix</keyword>
<evidence type="ECO:0000256" key="11">
    <source>
        <dbReference type="ARBA" id="ARBA00023012"/>
    </source>
</evidence>